<name>A0ABY7AHZ6_9ALTE</name>
<dbReference type="Pfam" id="PF14238">
    <property type="entry name" value="DUF4340"/>
    <property type="match status" value="1"/>
</dbReference>
<keyword evidence="3" id="KW-1185">Reference proteome</keyword>
<dbReference type="InterPro" id="IPR025641">
    <property type="entry name" value="DUF4340"/>
</dbReference>
<sequence length="374" mass="42432">MKVSSALLTLLFAVSVLVISLYFTQQNNSVQKVADHPDWLAELKTEKADLNRIEIYTKQNQLLVDAKLENSVWVAANMANYPLQVKPISAWFNSVLNAKNVEPKTNNAEKFYKLGLDDPSLKTTMANSHAKPASLVKLTAGKSYHLLLGNFASSGQGQYVRRQDSHQTWLLNQQINLPTSIMDWINPSLFTWTPEQVDMISVHQVITGEQFKIERHQPKAELLLDQTETSAQFSDVEDNQADASQFEQTNVNWYLTPLTDNQTLKSEQTVIDFIQNLADIEFLNASKIQADVWQSEARTLVQIGFQDDSLLSLNLLASDQQYWLRVMSQGSGEIATHHTQLSQWQFEISAVSFEQINLKQAHFLESQSEQKISE</sequence>
<evidence type="ECO:0000313" key="3">
    <source>
        <dbReference type="Proteomes" id="UP001163726"/>
    </source>
</evidence>
<feature type="domain" description="DUF4340" evidence="1">
    <location>
        <begin position="73"/>
        <end position="258"/>
    </location>
</feature>
<evidence type="ECO:0000259" key="1">
    <source>
        <dbReference type="Pfam" id="PF14238"/>
    </source>
</evidence>
<accession>A0ABY7AHZ6</accession>
<dbReference type="EMBL" id="CP109965">
    <property type="protein sequence ID" value="WAJ69238.1"/>
    <property type="molecule type" value="Genomic_DNA"/>
</dbReference>
<gene>
    <name evidence="2" type="ORF">OLW01_08570</name>
</gene>
<evidence type="ECO:0000313" key="2">
    <source>
        <dbReference type="EMBL" id="WAJ69238.1"/>
    </source>
</evidence>
<protein>
    <submittedName>
        <fullName evidence="2">DUF4340 domain-containing protein</fullName>
    </submittedName>
</protein>
<proteinExistence type="predicted"/>
<dbReference type="RefSeq" id="WP_268073430.1">
    <property type="nucleotide sequence ID" value="NZ_CP109965.1"/>
</dbReference>
<reference evidence="2" key="1">
    <citation type="submission" date="2022-10" db="EMBL/GenBank/DDBJ databases">
        <title>Catenovulum adriacola sp. nov. isolated in the Harbour of Susak.</title>
        <authorList>
            <person name="Schoch T."/>
            <person name="Reich S.J."/>
            <person name="Stoeferle S."/>
            <person name="Flaiz M."/>
            <person name="Kazda M."/>
            <person name="Riedel C.U."/>
            <person name="Duerre P."/>
        </authorList>
    </citation>
    <scope>NUCLEOTIDE SEQUENCE</scope>
    <source>
        <strain evidence="2">TS8</strain>
    </source>
</reference>
<dbReference type="Proteomes" id="UP001163726">
    <property type="component" value="Chromosome"/>
</dbReference>
<organism evidence="2 3">
    <name type="scientific">Catenovulum adriaticum</name>
    <dbReference type="NCBI Taxonomy" id="2984846"/>
    <lineage>
        <taxon>Bacteria</taxon>
        <taxon>Pseudomonadati</taxon>
        <taxon>Pseudomonadota</taxon>
        <taxon>Gammaproteobacteria</taxon>
        <taxon>Alteromonadales</taxon>
        <taxon>Alteromonadaceae</taxon>
        <taxon>Catenovulum</taxon>
    </lineage>
</organism>